<organism evidence="3 4">
    <name type="scientific">Streptomyces regalis</name>
    <dbReference type="NCBI Taxonomy" id="68262"/>
    <lineage>
        <taxon>Bacteria</taxon>
        <taxon>Bacillati</taxon>
        <taxon>Actinomycetota</taxon>
        <taxon>Actinomycetes</taxon>
        <taxon>Kitasatosporales</taxon>
        <taxon>Streptomycetaceae</taxon>
        <taxon>Streptomyces</taxon>
    </lineage>
</organism>
<feature type="region of interest" description="Disordered" evidence="1">
    <location>
        <begin position="137"/>
        <end position="281"/>
    </location>
</feature>
<feature type="compositionally biased region" description="Basic residues" evidence="1">
    <location>
        <begin position="97"/>
        <end position="109"/>
    </location>
</feature>
<dbReference type="Proteomes" id="UP000053923">
    <property type="component" value="Unassembled WGS sequence"/>
</dbReference>
<feature type="compositionally biased region" description="Low complexity" evidence="1">
    <location>
        <begin position="229"/>
        <end position="243"/>
    </location>
</feature>
<evidence type="ECO:0000256" key="2">
    <source>
        <dbReference type="SAM" id="Phobius"/>
    </source>
</evidence>
<accession>A0A117MP48</accession>
<comment type="caution">
    <text evidence="3">The sequence shown here is derived from an EMBL/GenBank/DDBJ whole genome shotgun (WGS) entry which is preliminary data.</text>
</comment>
<keyword evidence="2" id="KW-0472">Membrane</keyword>
<dbReference type="RefSeq" id="WP_062707122.1">
    <property type="nucleotide sequence ID" value="NZ_LLZG01000346.1"/>
</dbReference>
<dbReference type="OrthoDB" id="3855728at2"/>
<name>A0A117MP48_9ACTN</name>
<keyword evidence="4" id="KW-1185">Reference proteome</keyword>
<evidence type="ECO:0000313" key="3">
    <source>
        <dbReference type="EMBL" id="KUL28087.1"/>
    </source>
</evidence>
<feature type="compositionally biased region" description="Low complexity" evidence="1">
    <location>
        <begin position="252"/>
        <end position="280"/>
    </location>
</feature>
<dbReference type="EMBL" id="LLZG01000346">
    <property type="protein sequence ID" value="KUL28087.1"/>
    <property type="molecule type" value="Genomic_DNA"/>
</dbReference>
<evidence type="ECO:0000256" key="1">
    <source>
        <dbReference type="SAM" id="MobiDB-lite"/>
    </source>
</evidence>
<evidence type="ECO:0000313" key="4">
    <source>
        <dbReference type="Proteomes" id="UP000053923"/>
    </source>
</evidence>
<feature type="compositionally biased region" description="Polar residues" evidence="1">
    <location>
        <begin position="175"/>
        <end position="193"/>
    </location>
</feature>
<dbReference type="AlphaFoldDB" id="A0A117MP48"/>
<gene>
    <name evidence="3" type="ORF">ADL12_29720</name>
</gene>
<protein>
    <submittedName>
        <fullName evidence="3">Uncharacterized protein</fullName>
    </submittedName>
</protein>
<sequence length="290" mass="29219">MDYCSSCRRHLNGALVCPGCGAYAPDIAPSAVAGPTVSALPGAAVNGVTAWEAPADDTWYDGYFRDEAAPAGHLDDTAPIAPAADVEGVPAAPQGRAARRRQRARWKKNQRRAVVATAVALVGGGLTVSAMERGAADKTQAATAPENPKTAAAEQQATELTRPVSTPAGMYRSPRTGTTPPSHLTPTSASRSQAVPDARTAPQVTRPDAAPTPTPTAPSVPQSQAATPASGGSNADDSGGTAAEQEQSQTPTATEGSDTGSGSGTSTSPTSPAPEETSPAQLCVLNLVCL</sequence>
<reference evidence="4" key="1">
    <citation type="submission" date="2015-10" db="EMBL/GenBank/DDBJ databases">
        <authorList>
            <person name="Ju K.-S."/>
            <person name="Doroghazi J.R."/>
            <person name="Metcalf W.W."/>
        </authorList>
    </citation>
    <scope>NUCLEOTIDE SEQUENCE [LARGE SCALE GENOMIC DNA]</scope>
    <source>
        <strain evidence="4">NRRL 3151</strain>
    </source>
</reference>
<proteinExistence type="predicted"/>
<keyword evidence="2" id="KW-1133">Transmembrane helix</keyword>
<feature type="transmembrane region" description="Helical" evidence="2">
    <location>
        <begin position="113"/>
        <end position="131"/>
    </location>
</feature>
<feature type="compositionally biased region" description="Low complexity" evidence="1">
    <location>
        <begin position="150"/>
        <end position="159"/>
    </location>
</feature>
<feature type="region of interest" description="Disordered" evidence="1">
    <location>
        <begin position="83"/>
        <end position="109"/>
    </location>
</feature>
<keyword evidence="2" id="KW-0812">Transmembrane</keyword>